<evidence type="ECO:0000259" key="6">
    <source>
        <dbReference type="Pfam" id="PF04542"/>
    </source>
</evidence>
<dbReference type="SUPFAM" id="SSF88946">
    <property type="entry name" value="Sigma2 domain of RNA polymerase sigma factors"/>
    <property type="match status" value="1"/>
</dbReference>
<evidence type="ECO:0000256" key="4">
    <source>
        <dbReference type="ARBA" id="ARBA00023125"/>
    </source>
</evidence>
<dbReference type="NCBIfam" id="TIGR02937">
    <property type="entry name" value="sigma70-ECF"/>
    <property type="match status" value="1"/>
</dbReference>
<dbReference type="InterPro" id="IPR013325">
    <property type="entry name" value="RNA_pol_sigma_r2"/>
</dbReference>
<evidence type="ECO:0000256" key="5">
    <source>
        <dbReference type="ARBA" id="ARBA00023163"/>
    </source>
</evidence>
<dbReference type="InterPro" id="IPR013324">
    <property type="entry name" value="RNA_pol_sigma_r3/r4-like"/>
</dbReference>
<keyword evidence="4" id="KW-0238">DNA-binding</keyword>
<dbReference type="Pfam" id="PF08281">
    <property type="entry name" value="Sigma70_r4_2"/>
    <property type="match status" value="1"/>
</dbReference>
<evidence type="ECO:0000259" key="7">
    <source>
        <dbReference type="Pfam" id="PF08281"/>
    </source>
</evidence>
<dbReference type="Gene3D" id="1.10.1740.10">
    <property type="match status" value="1"/>
</dbReference>
<evidence type="ECO:0000256" key="3">
    <source>
        <dbReference type="ARBA" id="ARBA00023082"/>
    </source>
</evidence>
<gene>
    <name evidence="8" type="primary">rpoE6</name>
    <name evidence="8" type="ORF">GCM10011348_34620</name>
</gene>
<feature type="domain" description="RNA polymerase sigma-70 region 2" evidence="6">
    <location>
        <begin position="27"/>
        <end position="87"/>
    </location>
</feature>
<keyword evidence="9" id="KW-1185">Reference proteome</keyword>
<dbReference type="InterPro" id="IPR007627">
    <property type="entry name" value="RNA_pol_sigma70_r2"/>
</dbReference>
<sequence>MHSPEQDLTQLPPLSRREAIETAIGMYPRLRRFAYGLCGSSDEADELVQTAFERALKSIRQWQPGTRVDSWMYRIIQNLWLNQRRADRVRGLHLPVTDPDRLSSLRSQQDAESGLLLERVQRCIETLPDDQKLAVLLVSVEGLSYREAAGVLEISEPALTSRLARGRRALLEQLEAGTSRKMAGS</sequence>
<reference evidence="8 9" key="1">
    <citation type="journal article" date="2014" name="Int. J. Syst. Evol. Microbiol.">
        <title>Complete genome sequence of Corynebacterium casei LMG S-19264T (=DSM 44701T), isolated from a smear-ripened cheese.</title>
        <authorList>
            <consortium name="US DOE Joint Genome Institute (JGI-PGF)"/>
            <person name="Walter F."/>
            <person name="Albersmeier A."/>
            <person name="Kalinowski J."/>
            <person name="Ruckert C."/>
        </authorList>
    </citation>
    <scope>NUCLEOTIDE SEQUENCE [LARGE SCALE GENOMIC DNA]</scope>
    <source>
        <strain evidence="8 9">CGMCC 1.7286</strain>
    </source>
</reference>
<dbReference type="GO" id="GO:0006352">
    <property type="term" value="P:DNA-templated transcription initiation"/>
    <property type="evidence" value="ECO:0007669"/>
    <property type="project" value="InterPro"/>
</dbReference>
<accession>A0A917ZLY3</accession>
<evidence type="ECO:0000256" key="1">
    <source>
        <dbReference type="ARBA" id="ARBA00010641"/>
    </source>
</evidence>
<keyword evidence="5" id="KW-0804">Transcription</keyword>
<dbReference type="Gene3D" id="1.10.10.10">
    <property type="entry name" value="Winged helix-like DNA-binding domain superfamily/Winged helix DNA-binding domain"/>
    <property type="match status" value="1"/>
</dbReference>
<evidence type="ECO:0000313" key="9">
    <source>
        <dbReference type="Proteomes" id="UP000599578"/>
    </source>
</evidence>
<dbReference type="InterPro" id="IPR013249">
    <property type="entry name" value="RNA_pol_sigma70_r4_t2"/>
</dbReference>
<dbReference type="InterPro" id="IPR036388">
    <property type="entry name" value="WH-like_DNA-bd_sf"/>
</dbReference>
<keyword evidence="3" id="KW-0731">Sigma factor</keyword>
<proteinExistence type="inferred from homology"/>
<comment type="caution">
    <text evidence="8">The sequence shown here is derived from an EMBL/GenBank/DDBJ whole genome shotgun (WGS) entry which is preliminary data.</text>
</comment>
<comment type="similarity">
    <text evidence="1">Belongs to the sigma-70 factor family. ECF subfamily.</text>
</comment>
<evidence type="ECO:0000313" key="8">
    <source>
        <dbReference type="EMBL" id="GGO85630.1"/>
    </source>
</evidence>
<dbReference type="GO" id="GO:0000428">
    <property type="term" value="C:DNA-directed RNA polymerase complex"/>
    <property type="evidence" value="ECO:0007669"/>
    <property type="project" value="UniProtKB-KW"/>
</dbReference>
<keyword evidence="2" id="KW-0805">Transcription regulation</keyword>
<evidence type="ECO:0000256" key="2">
    <source>
        <dbReference type="ARBA" id="ARBA00023015"/>
    </source>
</evidence>
<dbReference type="Pfam" id="PF04542">
    <property type="entry name" value="Sigma70_r2"/>
    <property type="match status" value="1"/>
</dbReference>
<keyword evidence="8" id="KW-0240">DNA-directed RNA polymerase</keyword>
<dbReference type="EMBL" id="BMLT01000009">
    <property type="protein sequence ID" value="GGO85630.1"/>
    <property type="molecule type" value="Genomic_DNA"/>
</dbReference>
<feature type="domain" description="RNA polymerase sigma factor 70 region 4 type 2" evidence="7">
    <location>
        <begin position="118"/>
        <end position="170"/>
    </location>
</feature>
<protein>
    <submittedName>
        <fullName evidence="8">DNA-directed RNA polymerase sigma-70 factor</fullName>
    </submittedName>
</protein>
<dbReference type="Proteomes" id="UP000599578">
    <property type="component" value="Unassembled WGS sequence"/>
</dbReference>
<dbReference type="AlphaFoldDB" id="A0A917ZLY3"/>
<organism evidence="8 9">
    <name type="scientific">Marinobacterium nitratireducens</name>
    <dbReference type="NCBI Taxonomy" id="518897"/>
    <lineage>
        <taxon>Bacteria</taxon>
        <taxon>Pseudomonadati</taxon>
        <taxon>Pseudomonadota</taxon>
        <taxon>Gammaproteobacteria</taxon>
        <taxon>Oceanospirillales</taxon>
        <taxon>Oceanospirillaceae</taxon>
        <taxon>Marinobacterium</taxon>
    </lineage>
</organism>
<dbReference type="InterPro" id="IPR014284">
    <property type="entry name" value="RNA_pol_sigma-70_dom"/>
</dbReference>
<dbReference type="SUPFAM" id="SSF88659">
    <property type="entry name" value="Sigma3 and sigma4 domains of RNA polymerase sigma factors"/>
    <property type="match status" value="1"/>
</dbReference>
<name>A0A917ZLY3_9GAMM</name>
<dbReference type="CDD" id="cd06171">
    <property type="entry name" value="Sigma70_r4"/>
    <property type="match status" value="1"/>
</dbReference>
<dbReference type="GO" id="GO:0003677">
    <property type="term" value="F:DNA binding"/>
    <property type="evidence" value="ECO:0007669"/>
    <property type="project" value="UniProtKB-KW"/>
</dbReference>
<dbReference type="PANTHER" id="PTHR43133:SF8">
    <property type="entry name" value="RNA POLYMERASE SIGMA FACTOR HI_1459-RELATED"/>
    <property type="match status" value="1"/>
</dbReference>
<dbReference type="InterPro" id="IPR039425">
    <property type="entry name" value="RNA_pol_sigma-70-like"/>
</dbReference>
<dbReference type="PANTHER" id="PTHR43133">
    <property type="entry name" value="RNA POLYMERASE ECF-TYPE SIGMA FACTO"/>
    <property type="match status" value="1"/>
</dbReference>
<dbReference type="GO" id="GO:0016987">
    <property type="term" value="F:sigma factor activity"/>
    <property type="evidence" value="ECO:0007669"/>
    <property type="project" value="UniProtKB-KW"/>
</dbReference>
<dbReference type="RefSeq" id="WP_188861865.1">
    <property type="nucleotide sequence ID" value="NZ_BMLT01000009.1"/>
</dbReference>